<feature type="compositionally biased region" description="Acidic residues" evidence="1">
    <location>
        <begin position="50"/>
        <end position="81"/>
    </location>
</feature>
<accession>A0AAN7UQW7</accession>
<feature type="region of interest" description="Disordered" evidence="1">
    <location>
        <begin position="1"/>
        <end position="81"/>
    </location>
</feature>
<keyword evidence="3" id="KW-1185">Reference proteome</keyword>
<evidence type="ECO:0000313" key="3">
    <source>
        <dbReference type="Proteomes" id="UP001305414"/>
    </source>
</evidence>
<comment type="caution">
    <text evidence="2">The sequence shown here is derived from an EMBL/GenBank/DDBJ whole genome shotgun (WGS) entry which is preliminary data.</text>
</comment>
<name>A0AAN7UQW7_9PEZI</name>
<evidence type="ECO:0000256" key="1">
    <source>
        <dbReference type="SAM" id="MobiDB-lite"/>
    </source>
</evidence>
<gene>
    <name evidence="2" type="ORF">RRF57_009431</name>
</gene>
<evidence type="ECO:0000313" key="2">
    <source>
        <dbReference type="EMBL" id="KAK5633717.1"/>
    </source>
</evidence>
<feature type="compositionally biased region" description="Basic and acidic residues" evidence="1">
    <location>
        <begin position="37"/>
        <end position="49"/>
    </location>
</feature>
<sequence>MARYPGNKRKEQQNKRENTNKATITDKNPSTAQDNRIGGEETTTLKDVAEDGDDDDDSDDTYELEEEEEEGEESESDEDLEIDYDGDEDYREDDIPNIGTVSIHKAQRTPQMAEWQLENDDLIRRYFSEKVAGLIETTNFCIDAGCFDDKCDTSLDDWENMIYHDLMKPHWTDEGILKWEVSHQMFKDDKYDDLNDMMERLRSDRNPDQHRINTYFPPRTFKPPPTRHPYDLVEGIYAMHILRMKRLLDRASFRIEDWVTTALAMEWARQTLLRSGRYMTQLRRKYPPGMMNNASNSLLALIVVRELRDKPCETRVERVRRGREGYVETCLEQGISSWDGGLAEGDNMRVRWHCTPYEW</sequence>
<proteinExistence type="predicted"/>
<feature type="compositionally biased region" description="Polar residues" evidence="1">
    <location>
        <begin position="20"/>
        <end position="34"/>
    </location>
</feature>
<dbReference type="Proteomes" id="UP001305414">
    <property type="component" value="Unassembled WGS sequence"/>
</dbReference>
<dbReference type="AlphaFoldDB" id="A0AAN7UQW7"/>
<protein>
    <submittedName>
        <fullName evidence="2">Uncharacterized protein</fullName>
    </submittedName>
</protein>
<dbReference type="EMBL" id="JAWHQM010000035">
    <property type="protein sequence ID" value="KAK5633717.1"/>
    <property type="molecule type" value="Genomic_DNA"/>
</dbReference>
<feature type="compositionally biased region" description="Basic and acidic residues" evidence="1">
    <location>
        <begin position="8"/>
        <end position="19"/>
    </location>
</feature>
<organism evidence="2 3">
    <name type="scientific">Xylaria bambusicola</name>
    <dbReference type="NCBI Taxonomy" id="326684"/>
    <lineage>
        <taxon>Eukaryota</taxon>
        <taxon>Fungi</taxon>
        <taxon>Dikarya</taxon>
        <taxon>Ascomycota</taxon>
        <taxon>Pezizomycotina</taxon>
        <taxon>Sordariomycetes</taxon>
        <taxon>Xylariomycetidae</taxon>
        <taxon>Xylariales</taxon>
        <taxon>Xylariaceae</taxon>
        <taxon>Xylaria</taxon>
    </lineage>
</organism>
<reference evidence="2 3" key="1">
    <citation type="submission" date="2023-10" db="EMBL/GenBank/DDBJ databases">
        <title>Draft genome sequence of Xylaria bambusicola isolate GMP-LS, the root and basal stem rot pathogen of sugarcane in Indonesia.</title>
        <authorList>
            <person name="Selvaraj P."/>
            <person name="Muralishankar V."/>
            <person name="Muruganantham S."/>
            <person name="Sp S."/>
            <person name="Haryani S."/>
            <person name="Lau K.J.X."/>
            <person name="Naqvi N.I."/>
        </authorList>
    </citation>
    <scope>NUCLEOTIDE SEQUENCE [LARGE SCALE GENOMIC DNA]</scope>
    <source>
        <strain evidence="2">GMP-LS</strain>
    </source>
</reference>